<gene>
    <name evidence="1" type="ORF">CEK00_04650</name>
</gene>
<organism evidence="1 2">
    <name type="scientific">Stenotrophomonas maltophilia</name>
    <name type="common">Pseudomonas maltophilia</name>
    <name type="synonym">Xanthomonas maltophilia</name>
    <dbReference type="NCBI Taxonomy" id="40324"/>
    <lineage>
        <taxon>Bacteria</taxon>
        <taxon>Pseudomonadati</taxon>
        <taxon>Pseudomonadota</taxon>
        <taxon>Gammaproteobacteria</taxon>
        <taxon>Lysobacterales</taxon>
        <taxon>Lysobacteraceae</taxon>
        <taxon>Stenotrophomonas</taxon>
        <taxon>Stenotrophomonas maltophilia group</taxon>
    </lineage>
</organism>
<proteinExistence type="predicted"/>
<dbReference type="NCBIfam" id="TIGR04387">
    <property type="entry name" value="capsid_maj_N4"/>
    <property type="match status" value="1"/>
</dbReference>
<dbReference type="Proteomes" id="UP000216433">
    <property type="component" value="Unassembled WGS sequence"/>
</dbReference>
<dbReference type="RefSeq" id="WP_095377380.1">
    <property type="nucleotide sequence ID" value="NZ_NJGC01000004.1"/>
</dbReference>
<reference evidence="1 2" key="1">
    <citation type="submission" date="2017-06" db="EMBL/GenBank/DDBJ databases">
        <title>Genome sequencing and assembly of Stenotrophomonas maltophilia DF07.</title>
        <authorList>
            <person name="Iyer R."/>
        </authorList>
    </citation>
    <scope>NUCLEOTIDE SEQUENCE [LARGE SCALE GENOMIC DNA]</scope>
    <source>
        <strain evidence="1 2">DF07</strain>
    </source>
</reference>
<evidence type="ECO:0000313" key="1">
    <source>
        <dbReference type="EMBL" id="PAM73140.1"/>
    </source>
</evidence>
<comment type="caution">
    <text evidence="1">The sequence shown here is derived from an EMBL/GenBank/DDBJ whole genome shotgun (WGS) entry which is preliminary data.</text>
</comment>
<accession>A0A270NN57</accession>
<dbReference type="AlphaFoldDB" id="A0A270NN57"/>
<dbReference type="EMBL" id="NJGC01000004">
    <property type="protein sequence ID" value="PAM73140.1"/>
    <property type="molecule type" value="Genomic_DNA"/>
</dbReference>
<dbReference type="InterPro" id="IPR025267">
    <property type="entry name" value="ORF017-like"/>
</dbReference>
<name>A0A270NN57_STEMA</name>
<protein>
    <submittedName>
        <fullName evidence="1">N4-gp56 family major capsid protein</fullName>
    </submittedName>
</protein>
<sequence>MAQTIVGLNDPKARKLWSADLMVSVSKQSYWTRKMMGKGSETSMPVMLQTDLEQEAGDTISYDLSVQLSGGVIEGDQKAEGKGEKLDFFTDKVFIDQARKPVSCGGRMSRKRTVHDLRKVGRNRLTEFWARFYDELFFMYGSGARGINEDYNVPLNYAGRAGNAFESPDSSHILFGDGASKASLTSAGKMSRVLIERANTKAASQGGGSTQVAEIQPITIAGGEHFVTVMHPFQAHDLKTSTDPGNWLDIQKAAAASEGASNPIFKDNLGMIGNTILHKHKSVVRFGDYGAGGNVAAARALFLGRQALVLAFGSPGNGLRFDWSEVPLDHGNDIEICAGAIFGIKKTRFNGKDFGTIALDTAAADPNPQ</sequence>
<evidence type="ECO:0000313" key="2">
    <source>
        <dbReference type="Proteomes" id="UP000216433"/>
    </source>
</evidence>
<dbReference type="Pfam" id="PF13252">
    <property type="entry name" value="Phage_capsid_3"/>
    <property type="match status" value="1"/>
</dbReference>